<evidence type="ECO:0000313" key="3">
    <source>
        <dbReference type="EMBL" id="MCS0599649.1"/>
    </source>
</evidence>
<gene>
    <name evidence="3" type="ORF">NX794_00095</name>
</gene>
<dbReference type="Proteomes" id="UP001205612">
    <property type="component" value="Unassembled WGS sequence"/>
</dbReference>
<sequence>MGAESVPRREVVTGGPLRADGTAVSRPAPPRPGRPDPAVRHLMRRQLRAALTVTGLLLALAGLLPVLSRALPPLAGWLLLGVAPYPVLLAAGAWYVRRAEHHETTATAPGERP</sequence>
<feature type="transmembrane region" description="Helical" evidence="2">
    <location>
        <begin position="74"/>
        <end position="96"/>
    </location>
</feature>
<keyword evidence="2" id="KW-1133">Transmembrane helix</keyword>
<keyword evidence="4" id="KW-1185">Reference proteome</keyword>
<dbReference type="RefSeq" id="WP_258775824.1">
    <property type="nucleotide sequence ID" value="NZ_JANUGP010000001.1"/>
</dbReference>
<name>A0ABT2ATS7_9ACTN</name>
<keyword evidence="2" id="KW-0472">Membrane</keyword>
<feature type="region of interest" description="Disordered" evidence="1">
    <location>
        <begin position="1"/>
        <end position="38"/>
    </location>
</feature>
<reference evidence="3 4" key="1">
    <citation type="submission" date="2022-08" db="EMBL/GenBank/DDBJ databases">
        <authorList>
            <person name="Somphong A."/>
            <person name="Phongsopitanun W."/>
        </authorList>
    </citation>
    <scope>NUCLEOTIDE SEQUENCE [LARGE SCALE GENOMIC DNA]</scope>
    <source>
        <strain evidence="3 4">LP11</strain>
    </source>
</reference>
<feature type="compositionally biased region" description="Basic and acidic residues" evidence="1">
    <location>
        <begin position="1"/>
        <end position="11"/>
    </location>
</feature>
<evidence type="ECO:0000313" key="4">
    <source>
        <dbReference type="Proteomes" id="UP001205612"/>
    </source>
</evidence>
<evidence type="ECO:0008006" key="5">
    <source>
        <dbReference type="Google" id="ProtNLM"/>
    </source>
</evidence>
<accession>A0ABT2ATS7</accession>
<evidence type="ECO:0000256" key="1">
    <source>
        <dbReference type="SAM" id="MobiDB-lite"/>
    </source>
</evidence>
<proteinExistence type="predicted"/>
<protein>
    <recommendedName>
        <fullName evidence="5">Integral membrane protein</fullName>
    </recommendedName>
</protein>
<dbReference type="EMBL" id="JANUGP010000001">
    <property type="protein sequence ID" value="MCS0599649.1"/>
    <property type="molecule type" value="Genomic_DNA"/>
</dbReference>
<organism evidence="3 4">
    <name type="scientific">Streptomyces pyxinicus</name>
    <dbReference type="NCBI Taxonomy" id="2970331"/>
    <lineage>
        <taxon>Bacteria</taxon>
        <taxon>Bacillati</taxon>
        <taxon>Actinomycetota</taxon>
        <taxon>Actinomycetes</taxon>
        <taxon>Kitasatosporales</taxon>
        <taxon>Streptomycetaceae</taxon>
        <taxon>Streptomyces</taxon>
    </lineage>
</organism>
<feature type="transmembrane region" description="Helical" evidence="2">
    <location>
        <begin position="49"/>
        <end position="68"/>
    </location>
</feature>
<keyword evidence="2" id="KW-0812">Transmembrane</keyword>
<evidence type="ECO:0000256" key="2">
    <source>
        <dbReference type="SAM" id="Phobius"/>
    </source>
</evidence>
<comment type="caution">
    <text evidence="3">The sequence shown here is derived from an EMBL/GenBank/DDBJ whole genome shotgun (WGS) entry which is preliminary data.</text>
</comment>